<dbReference type="HOGENOM" id="CLU_3015968_0_0_1"/>
<protein>
    <submittedName>
        <fullName evidence="1">EC1118_1P2_3972p</fullName>
    </submittedName>
</protein>
<dbReference type="EMBL" id="FN394217">
    <property type="protein sequence ID" value="CAY87030.1"/>
    <property type="molecule type" value="Genomic_DNA"/>
</dbReference>
<accession>C8ZJ99</accession>
<gene>
    <name evidence="1" type="ORF">EC1118_1P2_3972g</name>
</gene>
<sequence>MYVTKKIGKEFIYESCLRSYLLGFPKKIFHLSNFSRDCERNGKRRRHFSERRLENK</sequence>
<evidence type="ECO:0000313" key="1">
    <source>
        <dbReference type="EMBL" id="CAY87030.1"/>
    </source>
</evidence>
<evidence type="ECO:0000313" key="2">
    <source>
        <dbReference type="Proteomes" id="UP000000286"/>
    </source>
</evidence>
<dbReference type="AlphaFoldDB" id="C8ZJ99"/>
<reference evidence="1 2" key="1">
    <citation type="journal article" date="2009" name="Proc. Natl. Acad. Sci. U.S.A.">
        <title>Eukaryote-to-eukaryote gene transfer events revealed by the genome sequence of the wine yeast Saccharomyces cerevisiae EC1118.</title>
        <authorList>
            <person name="Novo M."/>
            <person name="Bigey F."/>
            <person name="Beyne E."/>
            <person name="Galeote V."/>
            <person name="Gavory F."/>
            <person name="Mallet S."/>
            <person name="Cambot B."/>
            <person name="Legras J.L."/>
            <person name="Wincker P."/>
            <person name="Casaregola S."/>
            <person name="Dequin S."/>
        </authorList>
    </citation>
    <scope>NUCLEOTIDE SEQUENCE [LARGE SCALE GENOMIC DNA]</scope>
    <source>
        <strain evidence="2">Lalvin EC1118 / Prise de mousse</strain>
    </source>
</reference>
<dbReference type="Proteomes" id="UP000000286">
    <property type="component" value="Chromosome XVI"/>
</dbReference>
<name>C8ZJ99_YEAS8</name>
<proteinExistence type="predicted"/>
<organism evidence="1 2">
    <name type="scientific">Saccharomyces cerevisiae (strain Lalvin EC1118 / Prise de mousse)</name>
    <name type="common">Baker's yeast</name>
    <dbReference type="NCBI Taxonomy" id="643680"/>
    <lineage>
        <taxon>Eukaryota</taxon>
        <taxon>Fungi</taxon>
        <taxon>Dikarya</taxon>
        <taxon>Ascomycota</taxon>
        <taxon>Saccharomycotina</taxon>
        <taxon>Saccharomycetes</taxon>
        <taxon>Saccharomycetales</taxon>
        <taxon>Saccharomycetaceae</taxon>
        <taxon>Saccharomyces</taxon>
    </lineage>
</organism>